<dbReference type="Gene3D" id="3.40.50.300">
    <property type="entry name" value="P-loop containing nucleotide triphosphate hydrolases"/>
    <property type="match status" value="1"/>
</dbReference>
<reference evidence="1" key="1">
    <citation type="journal article" date="2020" name="mSystems">
        <title>Genome- and Community-Level Interaction Insights into Carbon Utilization and Element Cycling Functions of Hydrothermarchaeota in Hydrothermal Sediment.</title>
        <authorList>
            <person name="Zhou Z."/>
            <person name="Liu Y."/>
            <person name="Xu W."/>
            <person name="Pan J."/>
            <person name="Luo Z.H."/>
            <person name="Li M."/>
        </authorList>
    </citation>
    <scope>NUCLEOTIDE SEQUENCE [LARGE SCALE GENOMIC DNA]</scope>
    <source>
        <strain evidence="1">SpSt-374</strain>
    </source>
</reference>
<evidence type="ECO:0000313" key="1">
    <source>
        <dbReference type="EMBL" id="HGG00706.1"/>
    </source>
</evidence>
<dbReference type="InterPro" id="IPR027417">
    <property type="entry name" value="P-loop_NTPase"/>
</dbReference>
<sequence length="402" mass="44366">MSNRLDRFRKEMAAFEGAADPGRSLDRGHYVPHPSKSLADTIAGRIALRPTSTHLLIGGIGSGKTTELLVARDRINELPDTYAHYLDISLDADISQMKPGVLLAVAAVAISKLIPETDNEDIRRSVRTIHDLAYGSQSMIDRAEYESYYAEIYADYIVAEHKGIIPVRSETPKEIKELLEAIDVIKQAAAEKYGTIVLLLDGLDRLDEDEKFAGLMRDVKTLSKCGFGVVLVGPIQAAYGKYRQRLENTVTSFSYQPCFDVERDADARNFLAKILAVRASEGFIEPSAADSLIHYSGGMLRDLINLTQAAIEEAYLSGSDNLQPTHVDAAAQSLGRNKLLGLSESEIEIMERVAKEGKFIPKTDAELRLLVAGRILEYRYPETRHAVHPAIIPLIEKVPVSS</sequence>
<proteinExistence type="predicted"/>
<comment type="caution">
    <text evidence="1">The sequence shown here is derived from an EMBL/GenBank/DDBJ whole genome shotgun (WGS) entry which is preliminary data.</text>
</comment>
<dbReference type="AlphaFoldDB" id="A0A7C3ZT76"/>
<name>A0A7C3ZT76_9CYAN</name>
<protein>
    <submittedName>
        <fullName evidence="1">Uncharacterized protein</fullName>
    </submittedName>
</protein>
<dbReference type="SUPFAM" id="SSF52540">
    <property type="entry name" value="P-loop containing nucleoside triphosphate hydrolases"/>
    <property type="match status" value="1"/>
</dbReference>
<dbReference type="EMBL" id="DSPX01000085">
    <property type="protein sequence ID" value="HGG00706.1"/>
    <property type="molecule type" value="Genomic_DNA"/>
</dbReference>
<accession>A0A7C3ZT76</accession>
<dbReference type="Gene3D" id="1.10.8.60">
    <property type="match status" value="1"/>
</dbReference>
<organism evidence="1">
    <name type="scientific">Planktothricoides sp. SpSt-374</name>
    <dbReference type="NCBI Taxonomy" id="2282167"/>
    <lineage>
        <taxon>Bacteria</taxon>
        <taxon>Bacillati</taxon>
        <taxon>Cyanobacteriota</taxon>
        <taxon>Cyanophyceae</taxon>
        <taxon>Oscillatoriophycideae</taxon>
        <taxon>Oscillatoriales</taxon>
        <taxon>Oscillatoriaceae</taxon>
        <taxon>Planktothricoides</taxon>
    </lineage>
</organism>
<gene>
    <name evidence="1" type="ORF">ENR15_08675</name>
</gene>